<comment type="caution">
    <text evidence="1">The sequence shown here is derived from an EMBL/GenBank/DDBJ whole genome shotgun (WGS) entry which is preliminary data.</text>
</comment>
<dbReference type="Proteomes" id="UP000192758">
    <property type="component" value="Unassembled WGS sequence"/>
</dbReference>
<evidence type="ECO:0000313" key="1">
    <source>
        <dbReference type="EMBL" id="OQS55543.1"/>
    </source>
</evidence>
<sequence length="161" mass="19065">MKNKKNEDSSLNTDVFSSLKQPYTHFKENSTAHVVDSSIIKSTTENVKEPLENVPQAILESKKPKYSDKKNLFDFFKEKEGLQFLIDNFKLNKNHSVIEKIDYIIDFYIAWASRIPVRKNLQMNKYEFLKYVENNFVNKHNDTYTKEGEELANMLFSYFQN</sequence>
<organism evidence="1 2">
    <name type="scientific">Ecytonucleospora hepatopenaei</name>
    <dbReference type="NCBI Taxonomy" id="646526"/>
    <lineage>
        <taxon>Eukaryota</taxon>
        <taxon>Fungi</taxon>
        <taxon>Fungi incertae sedis</taxon>
        <taxon>Microsporidia</taxon>
        <taxon>Enterocytozoonidae</taxon>
        <taxon>Ecytonucleospora</taxon>
    </lineage>
</organism>
<reference evidence="1 2" key="1">
    <citation type="journal article" date="2017" name="Environ. Microbiol.">
        <title>Decay of the glycolytic pathway and adaptation to intranuclear parasitism within Enterocytozoonidae microsporidia.</title>
        <authorList>
            <person name="Wiredu Boakye D."/>
            <person name="Jaroenlak P."/>
            <person name="Prachumwat A."/>
            <person name="Williams T.A."/>
            <person name="Bateman K.S."/>
            <person name="Itsathitphaisarn O."/>
            <person name="Sritunyalucksana K."/>
            <person name="Paszkiewicz K.H."/>
            <person name="Moore K.A."/>
            <person name="Stentiford G.D."/>
            <person name="Williams B.A."/>
        </authorList>
    </citation>
    <scope>NUCLEOTIDE SEQUENCE [LARGE SCALE GENOMIC DNA]</scope>
    <source>
        <strain evidence="1 2">TH1</strain>
    </source>
</reference>
<keyword evidence="2" id="KW-1185">Reference proteome</keyword>
<dbReference type="AlphaFoldDB" id="A0A1W0E8I9"/>
<dbReference type="VEuPathDB" id="MicrosporidiaDB:EHP00_553"/>
<protein>
    <submittedName>
        <fullName evidence="1">Uncharacterized protein</fullName>
    </submittedName>
</protein>
<name>A0A1W0E8I9_9MICR</name>
<dbReference type="EMBL" id="MNPJ01000007">
    <property type="protein sequence ID" value="OQS55543.1"/>
    <property type="molecule type" value="Genomic_DNA"/>
</dbReference>
<evidence type="ECO:0000313" key="2">
    <source>
        <dbReference type="Proteomes" id="UP000192758"/>
    </source>
</evidence>
<dbReference type="OrthoDB" id="2191220at2759"/>
<accession>A0A1W0E8I9</accession>
<proteinExistence type="predicted"/>
<gene>
    <name evidence="1" type="ORF">EHP00_553</name>
</gene>